<dbReference type="OrthoDB" id="7914880at2"/>
<dbReference type="SUPFAM" id="SSF55136">
    <property type="entry name" value="Probable bacterial effector-binding domain"/>
    <property type="match status" value="1"/>
</dbReference>
<dbReference type="InterPro" id="IPR011256">
    <property type="entry name" value="Reg_factor_effector_dom_sf"/>
</dbReference>
<dbReference type="EMBL" id="CP021425">
    <property type="protein sequence ID" value="ARU54217.1"/>
    <property type="molecule type" value="Genomic_DNA"/>
</dbReference>
<reference evidence="1 2" key="1">
    <citation type="submission" date="2017-05" db="EMBL/GenBank/DDBJ databases">
        <title>Genomic insights into alkan degradation activity of Oleiphilus messinensis.</title>
        <authorList>
            <person name="Kozyavkin S.A."/>
            <person name="Slesarev A.I."/>
            <person name="Golyshin P.N."/>
            <person name="Korzhenkov A."/>
            <person name="Golyshina O.N."/>
            <person name="Toshchakov S.V."/>
        </authorList>
    </citation>
    <scope>NUCLEOTIDE SEQUENCE [LARGE SCALE GENOMIC DNA]</scope>
    <source>
        <strain evidence="1 2">ME102</strain>
    </source>
</reference>
<keyword evidence="2" id="KW-1185">Reference proteome</keyword>
<dbReference type="Gene3D" id="3.20.80.10">
    <property type="entry name" value="Regulatory factor, effector binding domain"/>
    <property type="match status" value="1"/>
</dbReference>
<dbReference type="KEGG" id="ome:OLMES_0108"/>
<evidence type="ECO:0000313" key="2">
    <source>
        <dbReference type="Proteomes" id="UP000196027"/>
    </source>
</evidence>
<protein>
    <submittedName>
        <fullName evidence="1">Uncharacterized protein</fullName>
    </submittedName>
</protein>
<gene>
    <name evidence="1" type="ORF">OLMES_0108</name>
</gene>
<name>A0A1Y0I184_9GAMM</name>
<dbReference type="Proteomes" id="UP000196027">
    <property type="component" value="Chromosome"/>
</dbReference>
<proteinExistence type="predicted"/>
<dbReference type="RefSeq" id="WP_087459444.1">
    <property type="nucleotide sequence ID" value="NZ_CP021425.1"/>
</dbReference>
<organism evidence="1 2">
    <name type="scientific">Oleiphilus messinensis</name>
    <dbReference type="NCBI Taxonomy" id="141451"/>
    <lineage>
        <taxon>Bacteria</taxon>
        <taxon>Pseudomonadati</taxon>
        <taxon>Pseudomonadota</taxon>
        <taxon>Gammaproteobacteria</taxon>
        <taxon>Oceanospirillales</taxon>
        <taxon>Oleiphilaceae</taxon>
        <taxon>Oleiphilus</taxon>
    </lineage>
</organism>
<dbReference type="AlphaFoldDB" id="A0A1Y0I184"/>
<evidence type="ECO:0000313" key="1">
    <source>
        <dbReference type="EMBL" id="ARU54217.1"/>
    </source>
</evidence>
<sequence length="152" mass="17082">MQPQRSEPITVIALDTTATLQSIQQDIGSLPETLLADIQAQGITPAEPMIFVYQGCDGSVDKPFQLRICQPVTNKIDYQGQYQRTELEPFDYVQQRYIGKCSEMGHKGYEPFIAAVQKAGLQLTDQCREIYTEFFGVESNDNVTDIQLGVVR</sequence>
<accession>A0A1Y0I184</accession>